<reference evidence="3" key="1">
    <citation type="submission" date="2014-04" db="EMBL/GenBank/DDBJ databases">
        <title>Evolutionary Origins and Diversification of the Mycorrhizal Mutualists.</title>
        <authorList>
            <consortium name="DOE Joint Genome Institute"/>
            <consortium name="Mycorrhizal Genomics Consortium"/>
            <person name="Kohler A."/>
            <person name="Kuo A."/>
            <person name="Nagy L.G."/>
            <person name="Floudas D."/>
            <person name="Copeland A."/>
            <person name="Barry K.W."/>
            <person name="Cichocki N."/>
            <person name="Veneault-Fourrey C."/>
            <person name="LaButti K."/>
            <person name="Lindquist E.A."/>
            <person name="Lipzen A."/>
            <person name="Lundell T."/>
            <person name="Morin E."/>
            <person name="Murat C."/>
            <person name="Riley R."/>
            <person name="Ohm R."/>
            <person name="Sun H."/>
            <person name="Tunlid A."/>
            <person name="Henrissat B."/>
            <person name="Grigoriev I.V."/>
            <person name="Hibbett D.S."/>
            <person name="Martin F."/>
        </authorList>
    </citation>
    <scope>NUCLEOTIDE SEQUENCE [LARGE SCALE GENOMIC DNA]</scope>
    <source>
        <strain evidence="3">FD-334 SS-4</strain>
    </source>
</reference>
<feature type="compositionally biased region" description="Polar residues" evidence="1">
    <location>
        <begin position="18"/>
        <end position="27"/>
    </location>
</feature>
<organism evidence="2 3">
    <name type="scientific">Hypholoma sublateritium (strain FD-334 SS-4)</name>
    <dbReference type="NCBI Taxonomy" id="945553"/>
    <lineage>
        <taxon>Eukaryota</taxon>
        <taxon>Fungi</taxon>
        <taxon>Dikarya</taxon>
        <taxon>Basidiomycota</taxon>
        <taxon>Agaricomycotina</taxon>
        <taxon>Agaricomycetes</taxon>
        <taxon>Agaricomycetidae</taxon>
        <taxon>Agaricales</taxon>
        <taxon>Agaricineae</taxon>
        <taxon>Strophariaceae</taxon>
        <taxon>Hypholoma</taxon>
    </lineage>
</organism>
<accession>A0A0D2PLL3</accession>
<dbReference type="GO" id="GO:0003676">
    <property type="term" value="F:nucleic acid binding"/>
    <property type="evidence" value="ECO:0007669"/>
    <property type="project" value="InterPro"/>
</dbReference>
<dbReference type="EMBL" id="KN817563">
    <property type="protein sequence ID" value="KJA20810.1"/>
    <property type="molecule type" value="Genomic_DNA"/>
</dbReference>
<dbReference type="PANTHER" id="PTHR33050">
    <property type="entry name" value="REVERSE TRANSCRIPTASE DOMAIN-CONTAINING PROTEIN"/>
    <property type="match status" value="1"/>
</dbReference>
<gene>
    <name evidence="2" type="ORF">HYPSUDRAFT_203410</name>
</gene>
<dbReference type="InterPro" id="IPR036397">
    <property type="entry name" value="RNaseH_sf"/>
</dbReference>
<dbReference type="Proteomes" id="UP000054270">
    <property type="component" value="Unassembled WGS sequence"/>
</dbReference>
<evidence type="ECO:0000313" key="3">
    <source>
        <dbReference type="Proteomes" id="UP000054270"/>
    </source>
</evidence>
<sequence length="606" mass="68049">MSPTAADWTETADPLPRPSSTDILNPVTSKTITENPSLFQIITPINVDNFEAMLVDHPNPAFVKSVCTGFHEGFWPWADTRRDGFPNTFDASRPTPSDESKASFLRSQRDIELQKQRFSPGFGPSLLDGMYSMPVHAVPKTDPGAMRMVTDHSATEFSLNNLINHDRVTGFPLDNMKHVGEMLLNARARLGKDTELIMWKADIAEAYRLLPMHPAWQIKQANLIDGIWYIDRNAAFGSSASGSLFISFNALVTWIAKKIEHIDHLAVYVDDSTGCDVKGDAAFYPPYNKMLPRHQKILLDLWDHLGIPHKEKKQISGCPLTVIGIDVDPNAMTLTQPPLARERFLTELALWTTEPPKAPKHPPHTKPPRKDTVHFKLKQWQHFAGWVNWDVNIDPFLRLALNNFYPKMSGKHKPEQKIYTNCAVRSDLRWAMQRVKESNGVRVLSSIAWNLEDADYVVYGDACLTGIGFWIPRPNLGFFASIPDDDEITDEIIHFYEALCVLSALHHIHKIASNGSRIVVYTDSSNVFDNFNTLRCSPRINPIIMAAADILTDGNHDLRVLWIPTSENTVADALSRGDFSRASNAAPGLSLSTFQPPRVTMGHSKK</sequence>
<dbReference type="InterPro" id="IPR052055">
    <property type="entry name" value="Hepadnavirus_pol/RT"/>
</dbReference>
<dbReference type="AlphaFoldDB" id="A0A0D2PLL3"/>
<proteinExistence type="predicted"/>
<dbReference type="STRING" id="945553.A0A0D2PLL3"/>
<evidence type="ECO:0000256" key="1">
    <source>
        <dbReference type="SAM" id="MobiDB-lite"/>
    </source>
</evidence>
<dbReference type="OrthoDB" id="198652at2759"/>
<feature type="region of interest" description="Disordered" evidence="1">
    <location>
        <begin position="1"/>
        <end position="27"/>
    </location>
</feature>
<dbReference type="InterPro" id="IPR043502">
    <property type="entry name" value="DNA/RNA_pol_sf"/>
</dbReference>
<keyword evidence="3" id="KW-1185">Reference proteome</keyword>
<dbReference type="PANTHER" id="PTHR33050:SF7">
    <property type="entry name" value="RIBONUCLEASE H"/>
    <property type="match status" value="1"/>
</dbReference>
<protein>
    <submittedName>
        <fullName evidence="2">Uncharacterized protein</fullName>
    </submittedName>
</protein>
<dbReference type="SUPFAM" id="SSF56672">
    <property type="entry name" value="DNA/RNA polymerases"/>
    <property type="match status" value="1"/>
</dbReference>
<dbReference type="OMA" id="INDFINP"/>
<evidence type="ECO:0000313" key="2">
    <source>
        <dbReference type="EMBL" id="KJA20810.1"/>
    </source>
</evidence>
<name>A0A0D2PLL3_HYPSF</name>
<dbReference type="Gene3D" id="3.30.420.10">
    <property type="entry name" value="Ribonuclease H-like superfamily/Ribonuclease H"/>
    <property type="match status" value="1"/>
</dbReference>